<gene>
    <name evidence="5" type="ORF">MJ923_10585</name>
</gene>
<dbReference type="EMBL" id="JAKUDL010000003">
    <property type="protein sequence ID" value="MCH4294747.1"/>
    <property type="molecule type" value="Genomic_DNA"/>
</dbReference>
<dbReference type="InterPro" id="IPR052193">
    <property type="entry name" value="Peptidase_C59"/>
</dbReference>
<dbReference type="InterPro" id="IPR029055">
    <property type="entry name" value="Ntn_hydrolases_N"/>
</dbReference>
<dbReference type="SUPFAM" id="SSF56235">
    <property type="entry name" value="N-terminal nucleophile aminohydrolases (Ntn hydrolases)"/>
    <property type="match status" value="1"/>
</dbReference>
<dbReference type="PANTHER" id="PTHR35527:SF2">
    <property type="entry name" value="HYDROLASE"/>
    <property type="match status" value="1"/>
</dbReference>
<accession>A0AAJ1BHD1</accession>
<dbReference type="GO" id="GO:0016787">
    <property type="term" value="F:hydrolase activity"/>
    <property type="evidence" value="ECO:0007669"/>
    <property type="project" value="UniProtKB-KW"/>
</dbReference>
<feature type="chain" id="PRO_5042587451" evidence="3">
    <location>
        <begin position="36"/>
        <end position="379"/>
    </location>
</feature>
<feature type="domain" description="Choloylglycine hydrolase/NAAA C-terminal" evidence="4">
    <location>
        <begin position="36"/>
        <end position="356"/>
    </location>
</feature>
<dbReference type="Gene3D" id="3.60.60.10">
    <property type="entry name" value="Penicillin V Acylase, Chain A"/>
    <property type="match status" value="1"/>
</dbReference>
<feature type="signal peptide" evidence="3">
    <location>
        <begin position="1"/>
        <end position="35"/>
    </location>
</feature>
<keyword evidence="6" id="KW-1185">Reference proteome</keyword>
<comment type="caution">
    <text evidence="5">The sequence shown here is derived from an EMBL/GenBank/DDBJ whole genome shotgun (WGS) entry which is preliminary data.</text>
</comment>
<dbReference type="PANTHER" id="PTHR35527">
    <property type="entry name" value="CHOLOYLGLYCINE HYDROLASE"/>
    <property type="match status" value="1"/>
</dbReference>
<organism evidence="5 6">
    <name type="scientific">Shewanella zhuhaiensis</name>
    <dbReference type="NCBI Taxonomy" id="2919576"/>
    <lineage>
        <taxon>Bacteria</taxon>
        <taxon>Pseudomonadati</taxon>
        <taxon>Pseudomonadota</taxon>
        <taxon>Gammaproteobacteria</taxon>
        <taxon>Alteromonadales</taxon>
        <taxon>Shewanellaceae</taxon>
        <taxon>Shewanella</taxon>
    </lineage>
</organism>
<evidence type="ECO:0000313" key="6">
    <source>
        <dbReference type="Proteomes" id="UP001297581"/>
    </source>
</evidence>
<evidence type="ECO:0000256" key="1">
    <source>
        <dbReference type="ARBA" id="ARBA00006625"/>
    </source>
</evidence>
<reference evidence="5 6" key="1">
    <citation type="submission" date="2022-02" db="EMBL/GenBank/DDBJ databases">
        <title>The genome sequence of Shewanella sp. 3B26.</title>
        <authorList>
            <person name="Du J."/>
        </authorList>
    </citation>
    <scope>NUCLEOTIDE SEQUENCE [LARGE SCALE GENOMIC DNA]</scope>
    <source>
        <strain evidence="5 6">3B26</strain>
    </source>
</reference>
<comment type="similarity">
    <text evidence="1">Belongs to the peptidase C59 family.</text>
</comment>
<evidence type="ECO:0000256" key="2">
    <source>
        <dbReference type="ARBA" id="ARBA00022801"/>
    </source>
</evidence>
<dbReference type="Pfam" id="PF02275">
    <property type="entry name" value="CBAH"/>
    <property type="match status" value="1"/>
</dbReference>
<dbReference type="Proteomes" id="UP001297581">
    <property type="component" value="Unassembled WGS sequence"/>
</dbReference>
<protein>
    <submittedName>
        <fullName evidence="5">Linear amide C-N hydrolase</fullName>
    </submittedName>
</protein>
<sequence length="379" mass="41578">MSTALHAKWKPQLKALCAAVAVVFAASAPIQSATACTGVTLIAEDGAVIFARTEEWGTFDLNSRIAIVPRGYQINTELPDGKKGMSWKTKYGLVGVDALNKDLFIDGMNEKGLTANLFYHEGFAEYAKYDPAKASDSVPILALAPYLLSNFSNTDEVRAVLEKIHVVGVYVDAIGGVPPVHIFLTDPRGKAIVVEFTKGVTTVHEAPLGVVTNGPNYDWHMNNLLNYVNLDEPLPHRHAKDIKSIKFGAGARLYGLPGDLTSPSRFLRAAAYANTARKTADGDETLYEAFRVLDNFNLTVGTAAAEGGGEVNQQGMRSSTIWTTAYDTKNLVMHYHTMHNRRVRELDFNNLDFDARAVVRLPLDREKTQDIEKLIPPKS</sequence>
<keyword evidence="2 5" id="KW-0378">Hydrolase</keyword>
<proteinExistence type="inferred from homology"/>
<evidence type="ECO:0000259" key="4">
    <source>
        <dbReference type="Pfam" id="PF02275"/>
    </source>
</evidence>
<evidence type="ECO:0000256" key="3">
    <source>
        <dbReference type="SAM" id="SignalP"/>
    </source>
</evidence>
<dbReference type="RefSeq" id="WP_240591054.1">
    <property type="nucleotide sequence ID" value="NZ_JAKUDL010000003.1"/>
</dbReference>
<dbReference type="AlphaFoldDB" id="A0AAJ1BHD1"/>
<dbReference type="InterPro" id="IPR029132">
    <property type="entry name" value="CBAH/NAAA_C"/>
</dbReference>
<evidence type="ECO:0000313" key="5">
    <source>
        <dbReference type="EMBL" id="MCH4294747.1"/>
    </source>
</evidence>
<keyword evidence="3" id="KW-0732">Signal</keyword>
<name>A0AAJ1BHD1_9GAMM</name>